<dbReference type="SUPFAM" id="SSF46894">
    <property type="entry name" value="C-terminal effector domain of the bipartite response regulators"/>
    <property type="match status" value="1"/>
</dbReference>
<dbReference type="InterPro" id="IPR029058">
    <property type="entry name" value="AB_hydrolase_fold"/>
</dbReference>
<name>A0A1M2URW8_MARNT</name>
<proteinExistence type="predicted"/>
<keyword evidence="4" id="KW-1185">Reference proteome</keyword>
<dbReference type="Gene3D" id="1.10.10.10">
    <property type="entry name" value="Winged helix-like DNA-binding domain superfamily/Winged helix DNA-binding domain"/>
    <property type="match status" value="1"/>
</dbReference>
<dbReference type="InterPro" id="IPR036388">
    <property type="entry name" value="WH-like_DNA-bd_sf"/>
</dbReference>
<dbReference type="PROSITE" id="PS50043">
    <property type="entry name" value="HTH_LUXR_2"/>
    <property type="match status" value="1"/>
</dbReference>
<comment type="caution">
    <text evidence="3">The sequence shown here is derived from an EMBL/GenBank/DDBJ whole genome shotgun (WGS) entry which is preliminary data.</text>
</comment>
<organism evidence="3 4">
    <name type="scientific">Marinobacter nauticus</name>
    <name type="common">Marinobacter hydrocarbonoclasticus</name>
    <name type="synonym">Marinobacter aquaeolei</name>
    <dbReference type="NCBI Taxonomy" id="2743"/>
    <lineage>
        <taxon>Bacteria</taxon>
        <taxon>Pseudomonadati</taxon>
        <taxon>Pseudomonadota</taxon>
        <taxon>Gammaproteobacteria</taxon>
        <taxon>Pseudomonadales</taxon>
        <taxon>Marinobacteraceae</taxon>
        <taxon>Marinobacter</taxon>
    </lineage>
</organism>
<feature type="domain" description="HTH luxR-type" evidence="2">
    <location>
        <begin position="170"/>
        <end position="235"/>
    </location>
</feature>
<dbReference type="InterPro" id="IPR039420">
    <property type="entry name" value="WalR-like"/>
</dbReference>
<evidence type="ECO:0000259" key="2">
    <source>
        <dbReference type="PROSITE" id="PS50043"/>
    </source>
</evidence>
<dbReference type="CDD" id="cd06170">
    <property type="entry name" value="LuxR_C_like"/>
    <property type="match status" value="1"/>
</dbReference>
<dbReference type="SMART" id="SM00421">
    <property type="entry name" value="HTH_LUXR"/>
    <property type="match status" value="1"/>
</dbReference>
<accession>A0A1M2URW8</accession>
<protein>
    <recommendedName>
        <fullName evidence="2">HTH luxR-type domain-containing protein</fullName>
    </recommendedName>
</protein>
<dbReference type="RefSeq" id="WP_072678595.1">
    <property type="nucleotide sequence ID" value="NZ_MPKY01000004.1"/>
</dbReference>
<dbReference type="GO" id="GO:0003677">
    <property type="term" value="F:DNA binding"/>
    <property type="evidence" value="ECO:0007669"/>
    <property type="project" value="UniProtKB-KW"/>
</dbReference>
<gene>
    <name evidence="3" type="ORF">BEE62_17605</name>
</gene>
<evidence type="ECO:0000313" key="3">
    <source>
        <dbReference type="EMBL" id="OJS98113.1"/>
    </source>
</evidence>
<dbReference type="EMBL" id="MPKY01000004">
    <property type="protein sequence ID" value="OJS98113.1"/>
    <property type="molecule type" value="Genomic_DNA"/>
</dbReference>
<dbReference type="GO" id="GO:0006355">
    <property type="term" value="P:regulation of DNA-templated transcription"/>
    <property type="evidence" value="ECO:0007669"/>
    <property type="project" value="InterPro"/>
</dbReference>
<dbReference type="PANTHER" id="PTHR43214">
    <property type="entry name" value="TWO-COMPONENT RESPONSE REGULATOR"/>
    <property type="match status" value="1"/>
</dbReference>
<evidence type="ECO:0000313" key="4">
    <source>
        <dbReference type="Proteomes" id="UP000183986"/>
    </source>
</evidence>
<dbReference type="InterPro" id="IPR016032">
    <property type="entry name" value="Sig_transdc_resp-reg_C-effctor"/>
</dbReference>
<dbReference type="Proteomes" id="UP000183986">
    <property type="component" value="Unassembled WGS sequence"/>
</dbReference>
<sequence length="561" mass="61037">MSDNNLKELISAVAARQAEFADLIVALAPDLSSQAILPTDLALELSTALHDLEERATGHDPLYRLVNDHTAPALALNESGQVVALNVGAAQLFDMQSGDGLVALGISPEAFHQFKERLASTQGPTLLKAYRKGSDEHTLPLILVGMYQQKLKTFVLNALQQHWPESIDLAFADVFGLSASERHILALLSRGCSSEEIAEERGSSVATVRQQIKSLLQKLGAKSQVQAATMAASAATAMDTVKAKGDLLSAHYDDYPMSIHEVVRDHRRIGWRRFGRPGGQPVLFLHGPSFGAGDFPDERRLASQFGLDVIAVERAGYGRTEPSDKSEDPLESQCHDILAVLETLSISRVTILSHEVALIPALALLKQPGIDINGIVSVSAAPPFKELEQINAMPAHQAIFIQAARHAPWLARLMVRLLILRMRKLGPEQWPKVIFEGVEPDEHIIRKNSLRQGVIAAYGFYINQLGAGYLEDLRIMIQDWGHLLDAPNVPLTLIHGDCNASTPVSHLSIFRGINPDLTIELVEGEGLTLAVSQTERLYKTLASTAGANNLLAGAQRKSKTT</sequence>
<dbReference type="SUPFAM" id="SSF53474">
    <property type="entry name" value="alpha/beta-Hydrolases"/>
    <property type="match status" value="1"/>
</dbReference>
<dbReference type="PRINTS" id="PR00038">
    <property type="entry name" value="HTHLUXR"/>
</dbReference>
<dbReference type="Gene3D" id="3.40.50.1820">
    <property type="entry name" value="alpha/beta hydrolase"/>
    <property type="match status" value="1"/>
</dbReference>
<dbReference type="InterPro" id="IPR000792">
    <property type="entry name" value="Tscrpt_reg_LuxR_C"/>
</dbReference>
<dbReference type="AlphaFoldDB" id="A0A1M2URW8"/>
<evidence type="ECO:0000256" key="1">
    <source>
        <dbReference type="ARBA" id="ARBA00023125"/>
    </source>
</evidence>
<keyword evidence="1" id="KW-0238">DNA-binding</keyword>
<reference evidence="3" key="1">
    <citation type="submission" date="2016-11" db="EMBL/GenBank/DDBJ databases">
        <title>Draft Genome Sequence of Marinobacter hydrocarbonoclasticus strain STW2, a polyaromatic aromatic hydrocarbon degrading and denitrifying bacterium from rhizosphere of Seagrass Enhalus acodoides.</title>
        <authorList>
            <person name="Ling J."/>
            <person name="Dong J."/>
        </authorList>
    </citation>
    <scope>NUCLEOTIDE SEQUENCE [LARGE SCALE GENOMIC DNA]</scope>
    <source>
        <strain evidence="3">STW2</strain>
    </source>
</reference>
<dbReference type="Pfam" id="PF00196">
    <property type="entry name" value="GerE"/>
    <property type="match status" value="1"/>
</dbReference>